<organism evidence="4">
    <name type="scientific">Kofsystermes virus</name>
    <dbReference type="NCBI Taxonomy" id="2796604"/>
    <lineage>
        <taxon>Viruses</taxon>
        <taxon>Riboviria</taxon>
    </lineage>
</organism>
<feature type="compositionally biased region" description="Polar residues" evidence="2">
    <location>
        <begin position="440"/>
        <end position="452"/>
    </location>
</feature>
<evidence type="ECO:0008006" key="5">
    <source>
        <dbReference type="Google" id="ProtNLM"/>
    </source>
</evidence>
<keyword evidence="3" id="KW-1133">Transmembrane helix</keyword>
<feature type="transmembrane region" description="Helical" evidence="3">
    <location>
        <begin position="33"/>
        <end position="51"/>
    </location>
</feature>
<name>A0A7T7GVG3_9VIRU</name>
<dbReference type="InterPro" id="IPR009003">
    <property type="entry name" value="Peptidase_S1_PA"/>
</dbReference>
<keyword evidence="3" id="KW-0472">Membrane</keyword>
<evidence type="ECO:0000256" key="3">
    <source>
        <dbReference type="SAM" id="Phobius"/>
    </source>
</evidence>
<protein>
    <recommendedName>
        <fullName evidence="5">Serine protease</fullName>
    </recommendedName>
</protein>
<sequence>MAVSLIVQIVLVTAAVFWRIISFLLVGQTLLETLYRVIYVATLILVLYTSFFLVRWAWWFAVMLYRGFKIILWILSKLQPPELVPEATHCRCRWEPPPRSPWEMKNESLMPNSPFIDLRPPPGQYPVLQGDRMVGNCLRIGSHLVMPEHVYMVGNLTIRVVSDGEYDYEVDSLVWKPVVDTTDVVYAPLPVGFRGPSLKTAPAMEGLAQVANAHGRMSGSLGMLSTRAFDLLYYEGSTAAGFSGSAYMQGGRAVGMHLSGCSAFNAGVPLEMIRIRLAKAESSEFLALQDALNRVREKDLEFRNTGDPDVVEVKHRGRYYRVSRDEFEQLDTRENRKRQRMEEDLAEERMFGRDWGGLLDREGTRRDRRELNRMMRNECADPTAPPAPPTSQPDLYPSLPATDVDPLPEYSGNLMCPMETSGYYNGQVSGNCAPRDNRTAPPTVSQSKETSSDLAMKLVEVLSGLVPTTVPSCGPCSSTQNGEQWQKVKSKSRHRSRKNSSSKPSSGATPSDTTSRLTPSIPKPAKRGSTSASAPSTSAQAQA</sequence>
<accession>A0A7T7GVG3</accession>
<evidence type="ECO:0000313" key="4">
    <source>
        <dbReference type="EMBL" id="QQM16348.1"/>
    </source>
</evidence>
<dbReference type="EMBL" id="MW052143">
    <property type="protein sequence ID" value="QQM16348.1"/>
    <property type="molecule type" value="Genomic_RNA"/>
</dbReference>
<feature type="region of interest" description="Disordered" evidence="2">
    <location>
        <begin position="427"/>
        <end position="452"/>
    </location>
</feature>
<dbReference type="SUPFAM" id="SSF50494">
    <property type="entry name" value="Trypsin-like serine proteases"/>
    <property type="match status" value="1"/>
</dbReference>
<feature type="compositionally biased region" description="Low complexity" evidence="2">
    <location>
        <begin position="529"/>
        <end position="543"/>
    </location>
</feature>
<keyword evidence="1" id="KW-0378">Hydrolase</keyword>
<keyword evidence="3" id="KW-0812">Transmembrane</keyword>
<dbReference type="GO" id="GO:0016787">
    <property type="term" value="F:hydrolase activity"/>
    <property type="evidence" value="ECO:0007669"/>
    <property type="project" value="UniProtKB-KW"/>
</dbReference>
<proteinExistence type="predicted"/>
<reference evidence="4" key="2">
    <citation type="submission" date="2020-09" db="EMBL/GenBank/DDBJ databases">
        <authorList>
            <person name="Le Lay C."/>
            <person name="Shi M."/>
            <person name="Bucek A."/>
            <person name="Bourguignon T."/>
            <person name="Lo N."/>
            <person name="Holmes E.C."/>
        </authorList>
    </citation>
    <scope>NUCLEOTIDE SEQUENCE</scope>
    <source>
        <strain evidence="4">KE15_128_4</strain>
    </source>
</reference>
<feature type="compositionally biased region" description="Polar residues" evidence="2">
    <location>
        <begin position="507"/>
        <end position="518"/>
    </location>
</feature>
<feature type="compositionally biased region" description="Polar residues" evidence="2">
    <location>
        <begin position="472"/>
        <end position="484"/>
    </location>
</feature>
<feature type="transmembrane region" description="Helical" evidence="3">
    <location>
        <begin position="6"/>
        <end position="26"/>
    </location>
</feature>
<feature type="region of interest" description="Disordered" evidence="2">
    <location>
        <begin position="472"/>
        <end position="543"/>
    </location>
</feature>
<evidence type="ECO:0000256" key="1">
    <source>
        <dbReference type="ARBA" id="ARBA00022801"/>
    </source>
</evidence>
<reference evidence="4" key="1">
    <citation type="journal article" date="2020" name="Viruses">
        <title>Unmapped RNA Virus Diversity in Termites and their Symbionts.</title>
        <authorList>
            <person name="Lay C.L."/>
            <person name="Shi M."/>
            <person name="Bucek A."/>
            <person name="Bourguignon T."/>
            <person name="Lo N."/>
            <person name="Holmes E.C."/>
        </authorList>
    </citation>
    <scope>NUCLEOTIDE SEQUENCE</scope>
    <source>
        <strain evidence="4">KE15_128_4</strain>
    </source>
</reference>
<evidence type="ECO:0000256" key="2">
    <source>
        <dbReference type="SAM" id="MobiDB-lite"/>
    </source>
</evidence>
<feature type="compositionally biased region" description="Basic residues" evidence="2">
    <location>
        <begin position="488"/>
        <end position="500"/>
    </location>
</feature>
<feature type="region of interest" description="Disordered" evidence="2">
    <location>
        <begin position="378"/>
        <end position="402"/>
    </location>
</feature>